<accession>A0A511Y8B3</accession>
<gene>
    <name evidence="1" type="ORF">CLA01_15090</name>
</gene>
<name>A0A511Y8B3_9FLAO</name>
<evidence type="ECO:0000313" key="2">
    <source>
        <dbReference type="Proteomes" id="UP000321150"/>
    </source>
</evidence>
<dbReference type="AlphaFoldDB" id="A0A511Y8B3"/>
<protein>
    <submittedName>
        <fullName evidence="1">Uncharacterized protein</fullName>
    </submittedName>
</protein>
<organism evidence="1 2">
    <name type="scientific">Chryseobacterium lathyri</name>
    <dbReference type="NCBI Taxonomy" id="395933"/>
    <lineage>
        <taxon>Bacteria</taxon>
        <taxon>Pseudomonadati</taxon>
        <taxon>Bacteroidota</taxon>
        <taxon>Flavobacteriia</taxon>
        <taxon>Flavobacteriales</taxon>
        <taxon>Weeksellaceae</taxon>
        <taxon>Chryseobacterium group</taxon>
        <taxon>Chryseobacterium</taxon>
    </lineage>
</organism>
<reference evidence="1 2" key="1">
    <citation type="submission" date="2019-07" db="EMBL/GenBank/DDBJ databases">
        <title>Whole genome shotgun sequence of Chryseobacterium lathyri NBRC 105250.</title>
        <authorList>
            <person name="Hosoyama A."/>
            <person name="Uohara A."/>
            <person name="Ohji S."/>
            <person name="Ichikawa N."/>
        </authorList>
    </citation>
    <scope>NUCLEOTIDE SEQUENCE [LARGE SCALE GENOMIC DNA]</scope>
    <source>
        <strain evidence="1 2">NBRC 105250</strain>
    </source>
</reference>
<evidence type="ECO:0000313" key="1">
    <source>
        <dbReference type="EMBL" id="GEN71437.1"/>
    </source>
</evidence>
<proteinExistence type="predicted"/>
<comment type="caution">
    <text evidence="1">The sequence shown here is derived from an EMBL/GenBank/DDBJ whole genome shotgun (WGS) entry which is preliminary data.</text>
</comment>
<dbReference type="Proteomes" id="UP000321150">
    <property type="component" value="Unassembled WGS sequence"/>
</dbReference>
<dbReference type="EMBL" id="BJYI01000005">
    <property type="protein sequence ID" value="GEN71437.1"/>
    <property type="molecule type" value="Genomic_DNA"/>
</dbReference>
<sequence length="79" mass="9241">MLIDIWNCFDYPPIMAPKNRSCMLHLVEQVRKYNTATVIKAIDVKADMVPAIIKHCLMLTIRHANLYKINKYFSFILLS</sequence>